<dbReference type="RefSeq" id="WP_136448826.1">
    <property type="nucleotide sequence ID" value="NZ_SSXH01000443.1"/>
</dbReference>
<reference evidence="3 4" key="1">
    <citation type="submission" date="2019-04" db="EMBL/GenBank/DDBJ databases">
        <title>Draft genome sequences for three unisolated Alnus-infective Frankia Sp+ strains, AgTrS, AiOr and AvVan, the first sequenced Frankia strains able to sporulate in-planta.</title>
        <authorList>
            <person name="Bethencourt L."/>
            <person name="Vautrin F."/>
            <person name="Taib N."/>
            <person name="Dubost A."/>
            <person name="Castro-Garcia L."/>
            <person name="Imbaud O."/>
            <person name="Abrouk D."/>
            <person name="Fournier P."/>
            <person name="Briolay J."/>
            <person name="Nguyen A."/>
            <person name="Normand P."/>
            <person name="Fernandez M.P."/>
            <person name="Brochier-Armanet C."/>
            <person name="Herrera-Belaroussi A."/>
        </authorList>
    </citation>
    <scope>NUCLEOTIDE SEQUENCE [LARGE SCALE GENOMIC DNA]</scope>
    <source>
        <strain evidence="3 4">AvVan</strain>
    </source>
</reference>
<feature type="region of interest" description="Disordered" evidence="2">
    <location>
        <begin position="1"/>
        <end position="21"/>
    </location>
</feature>
<evidence type="ECO:0000313" key="3">
    <source>
        <dbReference type="EMBL" id="THJ69613.1"/>
    </source>
</evidence>
<dbReference type="Proteomes" id="UP000305282">
    <property type="component" value="Unassembled WGS sequence"/>
</dbReference>
<name>A0A4S5ED63_9ACTN</name>
<dbReference type="GO" id="GO:0006310">
    <property type="term" value="P:DNA recombination"/>
    <property type="evidence" value="ECO:0007669"/>
    <property type="project" value="UniProtKB-KW"/>
</dbReference>
<accession>A0A4S5ED63</accession>
<dbReference type="SUPFAM" id="SSF56349">
    <property type="entry name" value="DNA breaking-rejoining enzymes"/>
    <property type="match status" value="1"/>
</dbReference>
<evidence type="ECO:0008006" key="5">
    <source>
        <dbReference type="Google" id="ProtNLM"/>
    </source>
</evidence>
<keyword evidence="1" id="KW-0233">DNA recombination</keyword>
<keyword evidence="4" id="KW-1185">Reference proteome</keyword>
<dbReference type="AlphaFoldDB" id="A0A4S5ED63"/>
<dbReference type="GO" id="GO:0015074">
    <property type="term" value="P:DNA integration"/>
    <property type="evidence" value="ECO:0007669"/>
    <property type="project" value="InterPro"/>
</dbReference>
<evidence type="ECO:0000313" key="4">
    <source>
        <dbReference type="Proteomes" id="UP000305282"/>
    </source>
</evidence>
<comment type="caution">
    <text evidence="3">The sequence shown here is derived from an EMBL/GenBank/DDBJ whole genome shotgun (WGS) entry which is preliminary data.</text>
</comment>
<dbReference type="Gene3D" id="1.10.443.10">
    <property type="entry name" value="Intergrase catalytic core"/>
    <property type="match status" value="1"/>
</dbReference>
<evidence type="ECO:0000256" key="2">
    <source>
        <dbReference type="SAM" id="MobiDB-lite"/>
    </source>
</evidence>
<protein>
    <recommendedName>
        <fullName evidence="5">Tyr recombinase domain-containing protein</fullName>
    </recommendedName>
</protein>
<organism evidence="3 4">
    <name type="scientific">Candidatus Frankia alpina</name>
    <dbReference type="NCBI Taxonomy" id="2699483"/>
    <lineage>
        <taxon>Bacteria</taxon>
        <taxon>Bacillati</taxon>
        <taxon>Actinomycetota</taxon>
        <taxon>Actinomycetes</taxon>
        <taxon>Frankiales</taxon>
        <taxon>Frankiaceae</taxon>
        <taxon>Frankia</taxon>
    </lineage>
</organism>
<dbReference type="InterPro" id="IPR013762">
    <property type="entry name" value="Integrase-like_cat_sf"/>
</dbReference>
<dbReference type="InterPro" id="IPR011010">
    <property type="entry name" value="DNA_brk_join_enz"/>
</dbReference>
<dbReference type="GO" id="GO:0003677">
    <property type="term" value="F:DNA binding"/>
    <property type="evidence" value="ECO:0007669"/>
    <property type="project" value="InterPro"/>
</dbReference>
<dbReference type="EMBL" id="SSXH01000443">
    <property type="protein sequence ID" value="THJ69613.1"/>
    <property type="molecule type" value="Genomic_DNA"/>
</dbReference>
<gene>
    <name evidence="3" type="ORF">E7Y31_16085</name>
</gene>
<dbReference type="OrthoDB" id="4529782at2"/>
<sequence length="198" mass="21711">MVGLREDLVVEGNRDPDDNGPCIDREAGVLRLHPKLGCLIEADGHLTSGPPKTRGSARTTRAPDFVFDMIDVRLDWRPKKGERDPFVWHGPRGGLLRRSGFNRRAWRPACDGRPVEPKRRGTPGHPGWEPLVPGMKVHGIRHSHKAALEAAGIPDSAIEARLGHAPGGISGLYSHVLRETEDRIVKALQARYEAATAA</sequence>
<proteinExistence type="predicted"/>
<evidence type="ECO:0000256" key="1">
    <source>
        <dbReference type="ARBA" id="ARBA00023172"/>
    </source>
</evidence>